<evidence type="ECO:0000313" key="2">
    <source>
        <dbReference type="EMBL" id="KRK59538.1"/>
    </source>
</evidence>
<evidence type="ECO:0000313" key="3">
    <source>
        <dbReference type="Proteomes" id="UP000051883"/>
    </source>
</evidence>
<dbReference type="InterPro" id="IPR023214">
    <property type="entry name" value="HAD_sf"/>
</dbReference>
<dbReference type="SUPFAM" id="SSF56784">
    <property type="entry name" value="HAD-like"/>
    <property type="match status" value="1"/>
</dbReference>
<dbReference type="InterPro" id="IPR036412">
    <property type="entry name" value="HAD-like_sf"/>
</dbReference>
<dbReference type="NCBIfam" id="TIGR01662">
    <property type="entry name" value="HAD-SF-IIIA"/>
    <property type="match status" value="1"/>
</dbReference>
<sequence>MILLDKFKPTWMVNSIYAVAPDQLKERGIRAVFSDLDNTLIAWNNPDGTPELREWMTRLREAGIPLIVISNNSKDRVAKATANLDLPFVSRSLKPLSFGINRARAKLGLKKSEVVMVGDQLMTDMVAANEAGVRSILVKPLLDTDKWDTRINRFFERIVWRKLRKKNPQLQWREDLND</sequence>
<dbReference type="EMBL" id="AZDK01000019">
    <property type="protein sequence ID" value="KRK59538.1"/>
    <property type="molecule type" value="Genomic_DNA"/>
</dbReference>
<dbReference type="InterPro" id="IPR010021">
    <property type="entry name" value="PGPP1/Gep4"/>
</dbReference>
<evidence type="ECO:0000256" key="1">
    <source>
        <dbReference type="ARBA" id="ARBA00022801"/>
    </source>
</evidence>
<organism evidence="2 3">
    <name type="scientific">Limosilactobacillus antri DSM 16041</name>
    <dbReference type="NCBI Taxonomy" id="525309"/>
    <lineage>
        <taxon>Bacteria</taxon>
        <taxon>Bacillati</taxon>
        <taxon>Bacillota</taxon>
        <taxon>Bacilli</taxon>
        <taxon>Lactobacillales</taxon>
        <taxon>Lactobacillaceae</taxon>
        <taxon>Limosilactobacillus</taxon>
    </lineage>
</organism>
<keyword evidence="3" id="KW-1185">Reference proteome</keyword>
<dbReference type="Pfam" id="PF00702">
    <property type="entry name" value="Hydrolase"/>
    <property type="match status" value="1"/>
</dbReference>
<dbReference type="CDD" id="cd16416">
    <property type="entry name" value="HAD_BsYqeG-like"/>
    <property type="match status" value="1"/>
</dbReference>
<dbReference type="Gene3D" id="3.40.50.1000">
    <property type="entry name" value="HAD superfamily/HAD-like"/>
    <property type="match status" value="1"/>
</dbReference>
<name>A0ABR5NZ85_9LACO</name>
<dbReference type="PANTHER" id="PTHR43316:SF8">
    <property type="entry name" value="HAD FAMILY HYDROLASE"/>
    <property type="match status" value="1"/>
</dbReference>
<accession>A0ABR5NZ85</accession>
<gene>
    <name evidence="2" type="ORF">FC31_GL000651</name>
</gene>
<comment type="caution">
    <text evidence="2">The sequence shown here is derived from an EMBL/GenBank/DDBJ whole genome shotgun (WGS) entry which is preliminary data.</text>
</comment>
<dbReference type="InterPro" id="IPR006549">
    <property type="entry name" value="HAD-SF_hydro_IIIA"/>
</dbReference>
<protein>
    <submittedName>
        <fullName evidence="2">HAD phosphatase, family IIIA</fullName>
    </submittedName>
</protein>
<reference evidence="2 3" key="1">
    <citation type="journal article" date="2015" name="Genome Announc.">
        <title>Expanding the biotechnology potential of lactobacilli through comparative genomics of 213 strains and associated genera.</title>
        <authorList>
            <person name="Sun Z."/>
            <person name="Harris H.M."/>
            <person name="McCann A."/>
            <person name="Guo C."/>
            <person name="Argimon S."/>
            <person name="Zhang W."/>
            <person name="Yang X."/>
            <person name="Jeffery I.B."/>
            <person name="Cooney J.C."/>
            <person name="Kagawa T.F."/>
            <person name="Liu W."/>
            <person name="Song Y."/>
            <person name="Salvetti E."/>
            <person name="Wrobel A."/>
            <person name="Rasinkangas P."/>
            <person name="Parkhill J."/>
            <person name="Rea M.C."/>
            <person name="O'Sullivan O."/>
            <person name="Ritari J."/>
            <person name="Douillard F.P."/>
            <person name="Paul Ross R."/>
            <person name="Yang R."/>
            <person name="Briner A.E."/>
            <person name="Felis G.E."/>
            <person name="de Vos W.M."/>
            <person name="Barrangou R."/>
            <person name="Klaenhammer T.R."/>
            <person name="Caufield P.W."/>
            <person name="Cui Y."/>
            <person name="Zhang H."/>
            <person name="O'Toole P.W."/>
        </authorList>
    </citation>
    <scope>NUCLEOTIDE SEQUENCE [LARGE SCALE GENOMIC DNA]</scope>
    <source>
        <strain evidence="2 3">DSM 16041</strain>
    </source>
</reference>
<dbReference type="PANTHER" id="PTHR43316">
    <property type="entry name" value="HYDROLASE, HALOACID DELAHOGENASE-RELATED"/>
    <property type="match status" value="1"/>
</dbReference>
<dbReference type="InterPro" id="IPR006439">
    <property type="entry name" value="HAD-SF_hydro_IA"/>
</dbReference>
<keyword evidence="1" id="KW-0378">Hydrolase</keyword>
<dbReference type="NCBIfam" id="TIGR01549">
    <property type="entry name" value="HAD-SF-IA-v1"/>
    <property type="match status" value="1"/>
</dbReference>
<dbReference type="Proteomes" id="UP000051883">
    <property type="component" value="Unassembled WGS sequence"/>
</dbReference>
<dbReference type="NCBIfam" id="TIGR01668">
    <property type="entry name" value="YqeG_hyp_ppase"/>
    <property type="match status" value="1"/>
</dbReference>
<proteinExistence type="predicted"/>
<dbReference type="InterPro" id="IPR051540">
    <property type="entry name" value="S-2-haloacid_dehalogenase"/>
</dbReference>